<dbReference type="EMBL" id="FXYD01000003">
    <property type="protein sequence ID" value="SMX40190.1"/>
    <property type="molecule type" value="Genomic_DNA"/>
</dbReference>
<dbReference type="Pfam" id="PF02325">
    <property type="entry name" value="CCB3_YggT"/>
    <property type="match status" value="1"/>
</dbReference>
<keyword evidence="1" id="KW-1133">Transmembrane helix</keyword>
<accession>A0A238KBG2</accession>
<keyword evidence="3" id="KW-1185">Reference proteome</keyword>
<dbReference type="Proteomes" id="UP000203464">
    <property type="component" value="Unassembled WGS sequence"/>
</dbReference>
<dbReference type="AlphaFoldDB" id="A0A238KBG2"/>
<evidence type="ECO:0000313" key="2">
    <source>
        <dbReference type="EMBL" id="SMX40190.1"/>
    </source>
</evidence>
<proteinExistence type="predicted"/>
<organism evidence="2 3">
    <name type="scientific">Octadecabacter ascidiaceicola</name>
    <dbReference type="NCBI Taxonomy" id="1655543"/>
    <lineage>
        <taxon>Bacteria</taxon>
        <taxon>Pseudomonadati</taxon>
        <taxon>Pseudomonadota</taxon>
        <taxon>Alphaproteobacteria</taxon>
        <taxon>Rhodobacterales</taxon>
        <taxon>Roseobacteraceae</taxon>
        <taxon>Octadecabacter</taxon>
    </lineage>
</organism>
<reference evidence="3" key="1">
    <citation type="submission" date="2017-05" db="EMBL/GenBank/DDBJ databases">
        <authorList>
            <person name="Rodrigo-Torres L."/>
            <person name="Arahal R. D."/>
            <person name="Lucena T."/>
        </authorList>
    </citation>
    <scope>NUCLEOTIDE SEQUENCE [LARGE SCALE GENOMIC DNA]</scope>
    <source>
        <strain evidence="3">CECT 8868</strain>
    </source>
</reference>
<evidence type="ECO:0000313" key="3">
    <source>
        <dbReference type="Proteomes" id="UP000203464"/>
    </source>
</evidence>
<dbReference type="InterPro" id="IPR003425">
    <property type="entry name" value="CCB3/YggT"/>
</dbReference>
<dbReference type="GO" id="GO:0016020">
    <property type="term" value="C:membrane"/>
    <property type="evidence" value="ECO:0007669"/>
    <property type="project" value="InterPro"/>
</dbReference>
<keyword evidence="1" id="KW-0472">Membrane</keyword>
<dbReference type="OrthoDB" id="9814445at2"/>
<sequence>MASLLEILLMIIGVARLFIFAHFIMSWLIQFEVLNLRQQFVAQLWYSLSRLLEPIYGPIRRILPQMSGIDLSPLVALLGLEAIRIVLERQLIAIG</sequence>
<name>A0A238KBG2_9RHOB</name>
<keyword evidence="1" id="KW-0812">Transmembrane</keyword>
<gene>
    <name evidence="2" type="ORF">OCA8868_02311</name>
</gene>
<dbReference type="RefSeq" id="WP_093996680.1">
    <property type="nucleotide sequence ID" value="NZ_FXYD01000003.1"/>
</dbReference>
<protein>
    <submittedName>
        <fullName evidence="2">YGGT family protein</fullName>
    </submittedName>
</protein>
<evidence type="ECO:0000256" key="1">
    <source>
        <dbReference type="SAM" id="Phobius"/>
    </source>
</evidence>
<feature type="transmembrane region" description="Helical" evidence="1">
    <location>
        <begin position="7"/>
        <end position="29"/>
    </location>
</feature>